<keyword evidence="3 9" id="KW-0812">Transmembrane</keyword>
<name>A0A1R2CYD9_9CILI</name>
<evidence type="ECO:0000256" key="9">
    <source>
        <dbReference type="SAM" id="Phobius"/>
    </source>
</evidence>
<dbReference type="Gene3D" id="1.10.287.70">
    <property type="match status" value="1"/>
</dbReference>
<keyword evidence="2" id="KW-0813">Transport</keyword>
<evidence type="ECO:0000256" key="8">
    <source>
        <dbReference type="SAM" id="MobiDB-lite"/>
    </source>
</evidence>
<dbReference type="PANTHER" id="PTHR47823">
    <property type="entry name" value="ION_TRANS DOMAIN-CONTAINING PROTEIN"/>
    <property type="match status" value="1"/>
</dbReference>
<feature type="transmembrane region" description="Helical" evidence="9">
    <location>
        <begin position="112"/>
        <end position="130"/>
    </location>
</feature>
<keyword evidence="7" id="KW-0407">Ion channel</keyword>
<feature type="transmembrane region" description="Helical" evidence="9">
    <location>
        <begin position="266"/>
        <end position="283"/>
    </location>
</feature>
<keyword evidence="6 9" id="KW-0472">Membrane</keyword>
<dbReference type="Gene3D" id="2.60.120.10">
    <property type="entry name" value="Jelly Rolls"/>
    <property type="match status" value="1"/>
</dbReference>
<dbReference type="OrthoDB" id="447251at2759"/>
<dbReference type="PANTHER" id="PTHR47823:SF9">
    <property type="entry name" value="CHROMOSOME UNDETERMINED SCAFFOLD_10, WHOLE GENOME SHOTGUN SEQUENCE"/>
    <property type="match status" value="1"/>
</dbReference>
<dbReference type="InterPro" id="IPR018490">
    <property type="entry name" value="cNMP-bd_dom_sf"/>
</dbReference>
<sequence>MSRVVPDIHKPAATEKTKLFGIPYTKKLKLNKEKRSDYEKTSNKFLKALSVHKSETFNFQKDENENNNWPIISHIGLPKQLFDLLMSFAILESNILSPYWLAFGPPSNKAMIYDIIMQILFLFDFICNFITSYTSGRNKIIIDPNRISTKYIRTWFICDLLALIPFRLFEWPSIEFFFRLSRILKLGRCFRILQTLEKLLIKLFIRFYQNTHVTKVVINSIFSLIKVLSMMYFTIYFIACCFIRLYKLNEPNFQDKNLPGASNGKIMLRTSYFISTTVVGVGYGDLLASNSSEMIAVIFIILIGAMYYTVLAGAFNKVISNINILWPSDENMNLLEHWLYKVESRYRLLPSNLYNQIVNHYQYYWFKDRLKDIAKEYWKAENYKELISDQDGHFSKLDDDLREEVLNRMFQDIFTTFPNFFGNDSGLKYELSFHLQPRFYRLGEVIINEHETVQEILFVHKGRICFEHNFDGEVHQISYKASRIIIGDYEVLLNRKTIVAYLVTSYENSIPVEAFALPRKPFLMILANGFPESEVQLRIHSEMKHSEIVKHVLKTRDYLKKSMHSLESETSRPLVEVQSKKEQADVIIDGELPLVQSKYRSLENNIEDLINSYKLISEKVDSLKEIAKSKTPPQVAKEKSHHQLENLIVKKK</sequence>
<keyword evidence="4 9" id="KW-1133">Transmembrane helix</keyword>
<dbReference type="InterPro" id="IPR005821">
    <property type="entry name" value="Ion_trans_dom"/>
</dbReference>
<accession>A0A1R2CYD9</accession>
<proteinExistence type="predicted"/>
<dbReference type="InterPro" id="IPR003938">
    <property type="entry name" value="K_chnl_volt-dep_EAG/ELK/ERG"/>
</dbReference>
<dbReference type="AlphaFoldDB" id="A0A1R2CYD9"/>
<keyword evidence="12" id="KW-1185">Reference proteome</keyword>
<keyword evidence="5" id="KW-0406">Ion transport</keyword>
<feature type="transmembrane region" description="Helical" evidence="9">
    <location>
        <begin position="221"/>
        <end position="246"/>
    </location>
</feature>
<evidence type="ECO:0000256" key="1">
    <source>
        <dbReference type="ARBA" id="ARBA00004141"/>
    </source>
</evidence>
<feature type="domain" description="Cyclic nucleotide-binding" evidence="10">
    <location>
        <begin position="419"/>
        <end position="526"/>
    </location>
</feature>
<dbReference type="PRINTS" id="PR01463">
    <property type="entry name" value="EAGCHANLFMLY"/>
</dbReference>
<dbReference type="SUPFAM" id="SSF81324">
    <property type="entry name" value="Voltage-gated potassium channels"/>
    <property type="match status" value="1"/>
</dbReference>
<feature type="transmembrane region" description="Helical" evidence="9">
    <location>
        <begin position="295"/>
        <end position="315"/>
    </location>
</feature>
<dbReference type="GO" id="GO:0005249">
    <property type="term" value="F:voltage-gated potassium channel activity"/>
    <property type="evidence" value="ECO:0007669"/>
    <property type="project" value="InterPro"/>
</dbReference>
<evidence type="ECO:0000256" key="6">
    <source>
        <dbReference type="ARBA" id="ARBA00023136"/>
    </source>
</evidence>
<dbReference type="EMBL" id="MPUH01000033">
    <property type="protein sequence ID" value="OMJ94016.1"/>
    <property type="molecule type" value="Genomic_DNA"/>
</dbReference>
<feature type="region of interest" description="Disordered" evidence="8">
    <location>
        <begin position="631"/>
        <end position="652"/>
    </location>
</feature>
<comment type="caution">
    <text evidence="11">The sequence shown here is derived from an EMBL/GenBank/DDBJ whole genome shotgun (WGS) entry which is preliminary data.</text>
</comment>
<evidence type="ECO:0000313" key="11">
    <source>
        <dbReference type="EMBL" id="OMJ94016.1"/>
    </source>
</evidence>
<protein>
    <recommendedName>
        <fullName evidence="10">Cyclic nucleotide-binding domain-containing protein</fullName>
    </recommendedName>
</protein>
<evidence type="ECO:0000256" key="5">
    <source>
        <dbReference type="ARBA" id="ARBA00023065"/>
    </source>
</evidence>
<evidence type="ECO:0000256" key="2">
    <source>
        <dbReference type="ARBA" id="ARBA00022448"/>
    </source>
</evidence>
<organism evidence="11 12">
    <name type="scientific">Stentor coeruleus</name>
    <dbReference type="NCBI Taxonomy" id="5963"/>
    <lineage>
        <taxon>Eukaryota</taxon>
        <taxon>Sar</taxon>
        <taxon>Alveolata</taxon>
        <taxon>Ciliophora</taxon>
        <taxon>Postciliodesmatophora</taxon>
        <taxon>Heterotrichea</taxon>
        <taxon>Heterotrichida</taxon>
        <taxon>Stentoridae</taxon>
        <taxon>Stentor</taxon>
    </lineage>
</organism>
<dbReference type="Proteomes" id="UP000187209">
    <property type="component" value="Unassembled WGS sequence"/>
</dbReference>
<dbReference type="PROSITE" id="PS50042">
    <property type="entry name" value="CNMP_BINDING_3"/>
    <property type="match status" value="1"/>
</dbReference>
<dbReference type="GO" id="GO:0016020">
    <property type="term" value="C:membrane"/>
    <property type="evidence" value="ECO:0007669"/>
    <property type="project" value="UniProtKB-SubCell"/>
</dbReference>
<evidence type="ECO:0000256" key="4">
    <source>
        <dbReference type="ARBA" id="ARBA00022989"/>
    </source>
</evidence>
<reference evidence="11 12" key="1">
    <citation type="submission" date="2016-11" db="EMBL/GenBank/DDBJ databases">
        <title>The macronuclear genome of Stentor coeruleus: a giant cell with tiny introns.</title>
        <authorList>
            <person name="Slabodnick M."/>
            <person name="Ruby J.G."/>
            <person name="Reiff S.B."/>
            <person name="Swart E.C."/>
            <person name="Gosai S."/>
            <person name="Prabakaran S."/>
            <person name="Witkowska E."/>
            <person name="Larue G.E."/>
            <person name="Fisher S."/>
            <person name="Freeman R.M."/>
            <person name="Gunawardena J."/>
            <person name="Chu W."/>
            <person name="Stover N.A."/>
            <person name="Gregory B.D."/>
            <person name="Nowacki M."/>
            <person name="Derisi J."/>
            <person name="Roy S.W."/>
            <person name="Marshall W.F."/>
            <person name="Sood P."/>
        </authorList>
    </citation>
    <scope>NUCLEOTIDE SEQUENCE [LARGE SCALE GENOMIC DNA]</scope>
    <source>
        <strain evidence="11">WM001</strain>
    </source>
</reference>
<dbReference type="InterPro" id="IPR000595">
    <property type="entry name" value="cNMP-bd_dom"/>
</dbReference>
<dbReference type="InterPro" id="IPR014710">
    <property type="entry name" value="RmlC-like_jellyroll"/>
</dbReference>
<evidence type="ECO:0000259" key="10">
    <source>
        <dbReference type="PROSITE" id="PS50042"/>
    </source>
</evidence>
<gene>
    <name evidence="11" type="ORF">SteCoe_2935</name>
</gene>
<evidence type="ECO:0000256" key="7">
    <source>
        <dbReference type="ARBA" id="ARBA00023303"/>
    </source>
</evidence>
<dbReference type="CDD" id="cd00038">
    <property type="entry name" value="CAP_ED"/>
    <property type="match status" value="1"/>
</dbReference>
<dbReference type="Pfam" id="PF00520">
    <property type="entry name" value="Ion_trans"/>
    <property type="match status" value="1"/>
</dbReference>
<evidence type="ECO:0000313" key="12">
    <source>
        <dbReference type="Proteomes" id="UP000187209"/>
    </source>
</evidence>
<dbReference type="SUPFAM" id="SSF51206">
    <property type="entry name" value="cAMP-binding domain-like"/>
    <property type="match status" value="1"/>
</dbReference>
<evidence type="ECO:0000256" key="3">
    <source>
        <dbReference type="ARBA" id="ARBA00022692"/>
    </source>
</evidence>
<comment type="subcellular location">
    <subcellularLocation>
        <location evidence="1">Membrane</location>
        <topology evidence="1">Multi-pass membrane protein</topology>
    </subcellularLocation>
</comment>